<evidence type="ECO:0000256" key="2">
    <source>
        <dbReference type="SAM" id="Phobius"/>
    </source>
</evidence>
<organism evidence="3 5">
    <name type="scientific">Candidatus Chlorohelix allophototropha</name>
    <dbReference type="NCBI Taxonomy" id="3003348"/>
    <lineage>
        <taxon>Bacteria</taxon>
        <taxon>Bacillati</taxon>
        <taxon>Chloroflexota</taxon>
        <taxon>Chloroflexia</taxon>
        <taxon>Candidatus Chloroheliales</taxon>
        <taxon>Candidatus Chloroheliaceae</taxon>
        <taxon>Candidatus Chlorohelix</taxon>
    </lineage>
</organism>
<keyword evidence="2" id="KW-1133">Transmembrane helix</keyword>
<keyword evidence="6" id="KW-1185">Reference proteome</keyword>
<dbReference type="AlphaFoldDB" id="A0A8T7M5P2"/>
<dbReference type="RefSeq" id="WP_341471205.1">
    <property type="nucleotide sequence ID" value="NZ_CP128400.1"/>
</dbReference>
<dbReference type="EMBL" id="JACATZ010000003">
    <property type="protein sequence ID" value="NWJ47404.1"/>
    <property type="molecule type" value="Genomic_DNA"/>
</dbReference>
<name>A0A8T7M5P2_9CHLR</name>
<protein>
    <submittedName>
        <fullName evidence="3">Uncharacterized protein</fullName>
    </submittedName>
</protein>
<feature type="compositionally biased region" description="Pro residues" evidence="1">
    <location>
        <begin position="38"/>
        <end position="68"/>
    </location>
</feature>
<feature type="compositionally biased region" description="Pro residues" evidence="1">
    <location>
        <begin position="1"/>
        <end position="29"/>
    </location>
</feature>
<evidence type="ECO:0000313" key="5">
    <source>
        <dbReference type="Proteomes" id="UP000521676"/>
    </source>
</evidence>
<gene>
    <name evidence="3" type="ORF">HXX08_16215</name>
    <name evidence="4" type="ORF">OZ401_002924</name>
</gene>
<evidence type="ECO:0000313" key="6">
    <source>
        <dbReference type="Proteomes" id="UP001431572"/>
    </source>
</evidence>
<reference evidence="4" key="2">
    <citation type="journal article" date="2024" name="Nature">
        <title>Anoxygenic phototroph of the Chloroflexota uses a type I reaction centre.</title>
        <authorList>
            <person name="Tsuji J.M."/>
            <person name="Shaw N.A."/>
            <person name="Nagashima S."/>
            <person name="Venkiteswaran J.J."/>
            <person name="Schiff S.L."/>
            <person name="Watanabe T."/>
            <person name="Fukui M."/>
            <person name="Hanada S."/>
            <person name="Tank M."/>
            <person name="Neufeld J.D."/>
        </authorList>
    </citation>
    <scope>NUCLEOTIDE SEQUENCE</scope>
    <source>
        <strain evidence="4">L227-S17</strain>
    </source>
</reference>
<feature type="region of interest" description="Disordered" evidence="1">
    <location>
        <begin position="1"/>
        <end position="84"/>
    </location>
</feature>
<dbReference type="Proteomes" id="UP001431572">
    <property type="component" value="Chromosome 2"/>
</dbReference>
<feature type="transmembrane region" description="Helical" evidence="2">
    <location>
        <begin position="95"/>
        <end position="128"/>
    </location>
</feature>
<keyword evidence="2" id="KW-0472">Membrane</keyword>
<accession>A0A8T7M5P2</accession>
<evidence type="ECO:0000313" key="4">
    <source>
        <dbReference type="EMBL" id="WJW69316.1"/>
    </source>
</evidence>
<keyword evidence="2" id="KW-0812">Transmembrane</keyword>
<dbReference type="EMBL" id="CP128400">
    <property type="protein sequence ID" value="WJW69316.1"/>
    <property type="molecule type" value="Genomic_DNA"/>
</dbReference>
<dbReference type="Proteomes" id="UP000521676">
    <property type="component" value="Unassembled WGS sequence"/>
</dbReference>
<reference evidence="3 5" key="1">
    <citation type="submission" date="2020-06" db="EMBL/GenBank/DDBJ databases">
        <title>Anoxygenic phototrophic Chloroflexota member uses a Type I reaction center.</title>
        <authorList>
            <person name="Tsuji J.M."/>
            <person name="Shaw N.A."/>
            <person name="Nagashima S."/>
            <person name="Venkiteswaran J."/>
            <person name="Schiff S.L."/>
            <person name="Hanada S."/>
            <person name="Tank M."/>
            <person name="Neufeld J.D."/>
        </authorList>
    </citation>
    <scope>NUCLEOTIDE SEQUENCE [LARGE SCALE GENOMIC DNA]</scope>
    <source>
        <strain evidence="3">L227-S17</strain>
    </source>
</reference>
<sequence length="239" mass="25654">MSNQPPPGQPPYGGQPPDQPPYGMPPQGQPPYGGQPQGQPPYGMPPQGQPPYGMPPQGQPPYGMPPQGQPQYGYGAPPPGYYPAPPPPQKKGGLPWWGCLLIILIPVIAIVACIAVFFSATLGTLFFAKGQVEGRIDQYMKAAVSGDVSKMSTISATVVSRDELATFANNSTVKNYDSLQLDWYISVNSTGNLATTELRGKMKFKDGKSSTFQVLLIPEGNQSKLEDFKIYAINIDPPS</sequence>
<evidence type="ECO:0000256" key="1">
    <source>
        <dbReference type="SAM" id="MobiDB-lite"/>
    </source>
</evidence>
<proteinExistence type="predicted"/>
<evidence type="ECO:0000313" key="3">
    <source>
        <dbReference type="EMBL" id="NWJ47404.1"/>
    </source>
</evidence>